<gene>
    <name evidence="2" type="ORF">POL72_34795</name>
</gene>
<reference evidence="2 3" key="1">
    <citation type="submission" date="2023-01" db="EMBL/GenBank/DDBJ databases">
        <title>Minimal conservation of predation-associated metabolite biosynthetic gene clusters underscores biosynthetic potential of Myxococcota including descriptions for ten novel species: Archangium lansinium sp. nov., Myxococcus landrumus sp. nov., Nannocystis bai.</title>
        <authorList>
            <person name="Ahearne A."/>
            <person name="Stevens C."/>
            <person name="Dowd S."/>
        </authorList>
    </citation>
    <scope>NUCLEOTIDE SEQUENCE [LARGE SCALE GENOMIC DNA]</scope>
    <source>
        <strain evidence="2 3">WIWO2</strain>
    </source>
</reference>
<proteinExistence type="predicted"/>
<feature type="compositionally biased region" description="Pro residues" evidence="1">
    <location>
        <begin position="125"/>
        <end position="134"/>
    </location>
</feature>
<evidence type="ECO:0000313" key="3">
    <source>
        <dbReference type="Proteomes" id="UP001217485"/>
    </source>
</evidence>
<dbReference type="RefSeq" id="WP_272101098.1">
    <property type="nucleotide sequence ID" value="NZ_JAQNDK010000004.1"/>
</dbReference>
<sequence length="206" mass="21946">MRSRKAAAAVVVEELPSAEEPIDAIPPDDTAADEPISAVREPLALDLICIDCGSSGGAYDGCAHRERARFHAPPRAALELVARLRRAAAEHRAAARALRALVTAEHARGRAEIERADPVEAPQPEAAPEPPSPPRLEIAAPEPPAPPPVVCPRCAERTEGEPTEAGAPPRRPKRKGRVVLEQQAFLFSSHSEQGSPHSEQESPHGT</sequence>
<keyword evidence="3" id="KW-1185">Reference proteome</keyword>
<accession>A0ABT5C946</accession>
<feature type="compositionally biased region" description="Pro residues" evidence="1">
    <location>
        <begin position="141"/>
        <end position="150"/>
    </location>
</feature>
<evidence type="ECO:0000313" key="2">
    <source>
        <dbReference type="EMBL" id="MDC0682948.1"/>
    </source>
</evidence>
<name>A0ABT5C946_9BACT</name>
<comment type="caution">
    <text evidence="2">The sequence shown here is derived from an EMBL/GenBank/DDBJ whole genome shotgun (WGS) entry which is preliminary data.</text>
</comment>
<evidence type="ECO:0000256" key="1">
    <source>
        <dbReference type="SAM" id="MobiDB-lite"/>
    </source>
</evidence>
<dbReference type="EMBL" id="JAQNDK010000004">
    <property type="protein sequence ID" value="MDC0682948.1"/>
    <property type="molecule type" value="Genomic_DNA"/>
</dbReference>
<protein>
    <submittedName>
        <fullName evidence="2">Uncharacterized protein</fullName>
    </submittedName>
</protein>
<feature type="region of interest" description="Disordered" evidence="1">
    <location>
        <begin position="113"/>
        <end position="206"/>
    </location>
</feature>
<feature type="compositionally biased region" description="Polar residues" evidence="1">
    <location>
        <begin position="185"/>
        <end position="197"/>
    </location>
</feature>
<organism evidence="2 3">
    <name type="scientific">Sorangium atrum</name>
    <dbReference type="NCBI Taxonomy" id="2995308"/>
    <lineage>
        <taxon>Bacteria</taxon>
        <taxon>Pseudomonadati</taxon>
        <taxon>Myxococcota</taxon>
        <taxon>Polyangia</taxon>
        <taxon>Polyangiales</taxon>
        <taxon>Polyangiaceae</taxon>
        <taxon>Sorangium</taxon>
    </lineage>
</organism>
<dbReference type="Proteomes" id="UP001217485">
    <property type="component" value="Unassembled WGS sequence"/>
</dbReference>